<dbReference type="Gene3D" id="2.60.460.10">
    <property type="entry name" value="protein yfey like domain"/>
    <property type="match status" value="1"/>
</dbReference>
<organism evidence="2 3">
    <name type="scientific">Caulobacter vibrioides</name>
    <name type="common">Caulobacter crescentus</name>
    <dbReference type="NCBI Taxonomy" id="155892"/>
    <lineage>
        <taxon>Bacteria</taxon>
        <taxon>Pseudomonadati</taxon>
        <taxon>Pseudomonadota</taxon>
        <taxon>Alphaproteobacteria</taxon>
        <taxon>Caulobacterales</taxon>
        <taxon>Caulobacteraceae</taxon>
        <taxon>Caulobacter</taxon>
    </lineage>
</organism>
<reference evidence="2 3" key="1">
    <citation type="submission" date="2017-03" db="EMBL/GenBank/DDBJ databases">
        <title>Lifting the veil on microbial sulfur biogeochemistry in mining wastewaters.</title>
        <authorList>
            <person name="Kantor R.S."/>
            <person name="Colenbrander Nelson T."/>
            <person name="Marshall S."/>
            <person name="Bennett D."/>
            <person name="Apte S."/>
            <person name="Camacho D."/>
            <person name="Thomas B.C."/>
            <person name="Warren L.A."/>
            <person name="Banfield J.F."/>
        </authorList>
    </citation>
    <scope>NUCLEOTIDE SEQUENCE [LARGE SCALE GENOMIC DNA]</scope>
    <source>
        <strain evidence="2">32-67-7</strain>
    </source>
</reference>
<dbReference type="InterPro" id="IPR010938">
    <property type="entry name" value="DUF1131"/>
</dbReference>
<evidence type="ECO:0000313" key="2">
    <source>
        <dbReference type="EMBL" id="OYX06328.1"/>
    </source>
</evidence>
<dbReference type="Pfam" id="PF06572">
    <property type="entry name" value="DUF1131"/>
    <property type="match status" value="1"/>
</dbReference>
<proteinExistence type="predicted"/>
<dbReference type="InterPro" id="IPR038714">
    <property type="entry name" value="YfeY-like_sf"/>
</dbReference>
<dbReference type="Proteomes" id="UP000215616">
    <property type="component" value="Unassembled WGS sequence"/>
</dbReference>
<feature type="signal peptide" evidence="1">
    <location>
        <begin position="1"/>
        <end position="23"/>
    </location>
</feature>
<evidence type="ECO:0000256" key="1">
    <source>
        <dbReference type="SAM" id="SignalP"/>
    </source>
</evidence>
<evidence type="ECO:0000313" key="3">
    <source>
        <dbReference type="Proteomes" id="UP000215616"/>
    </source>
</evidence>
<dbReference type="EMBL" id="NCDQ01000006">
    <property type="protein sequence ID" value="OYX06328.1"/>
    <property type="molecule type" value="Genomic_DNA"/>
</dbReference>
<feature type="chain" id="PRO_5013350758" evidence="1">
    <location>
        <begin position="24"/>
        <end position="210"/>
    </location>
</feature>
<dbReference type="PROSITE" id="PS51257">
    <property type="entry name" value="PROKAR_LIPOPROTEIN"/>
    <property type="match status" value="1"/>
</dbReference>
<dbReference type="AlphaFoldDB" id="A0A258DF29"/>
<comment type="caution">
    <text evidence="2">The sequence shown here is derived from an EMBL/GenBank/DDBJ whole genome shotgun (WGS) entry which is preliminary data.</text>
</comment>
<name>A0A258DF29_CAUVI</name>
<protein>
    <submittedName>
        <fullName evidence="2">DUF1131 domain-containing protein</fullName>
    </submittedName>
</protein>
<sequence length="210" mass="21889">MTLRHSYLALPFVLLAACGPAKTDRAPTTEEAGQGATTLAVAPYTGGPLQVSNDGVGPINSAVAFDLATLKVLFPQAKVEQAFLQSGEGPAQPIINVEQDNTPLAEIGKSDEGDIAHVRVEAGDARGPKGEQLLAKWADLGFAVDQCRAGEGREINMTICVRPDAPQVSYVFGVPGWKKPGLPPEATLKAKGQLNALIWRPAEGAVVGAA</sequence>
<gene>
    <name evidence="2" type="ORF">B7Z12_00865</name>
</gene>
<keyword evidence="1" id="KW-0732">Signal</keyword>
<accession>A0A258DF29</accession>